<dbReference type="InterPro" id="IPR000531">
    <property type="entry name" value="Beta-barrel_TonB"/>
</dbReference>
<evidence type="ECO:0000256" key="2">
    <source>
        <dbReference type="ARBA" id="ARBA00022448"/>
    </source>
</evidence>
<keyword evidence="5" id="KW-0732">Signal</keyword>
<dbReference type="InterPro" id="IPR036942">
    <property type="entry name" value="Beta-barrel_TonB_sf"/>
</dbReference>
<dbReference type="Gene3D" id="2.170.130.10">
    <property type="entry name" value="TonB-dependent receptor, plug domain"/>
    <property type="match status" value="1"/>
</dbReference>
<proteinExistence type="inferred from homology"/>
<dbReference type="PANTHER" id="PTHR30069">
    <property type="entry name" value="TONB-DEPENDENT OUTER MEMBRANE RECEPTOR"/>
    <property type="match status" value="1"/>
</dbReference>
<dbReference type="InterPro" id="IPR012910">
    <property type="entry name" value="Plug_dom"/>
</dbReference>
<evidence type="ECO:0000313" key="15">
    <source>
        <dbReference type="Proteomes" id="UP000030889"/>
    </source>
</evidence>
<evidence type="ECO:0000256" key="3">
    <source>
        <dbReference type="ARBA" id="ARBA00022452"/>
    </source>
</evidence>
<dbReference type="InterPro" id="IPR039426">
    <property type="entry name" value="TonB-dep_rcpt-like"/>
</dbReference>
<evidence type="ECO:0000259" key="13">
    <source>
        <dbReference type="Pfam" id="PF07715"/>
    </source>
</evidence>
<keyword evidence="4 10" id="KW-0812">Transmembrane</keyword>
<organism evidence="14 15">
    <name type="scientific">Alistipes inops</name>
    <dbReference type="NCBI Taxonomy" id="1501391"/>
    <lineage>
        <taxon>Bacteria</taxon>
        <taxon>Pseudomonadati</taxon>
        <taxon>Bacteroidota</taxon>
        <taxon>Bacteroidia</taxon>
        <taxon>Bacteroidales</taxon>
        <taxon>Rikenellaceae</taxon>
        <taxon>Alistipes</taxon>
    </lineage>
</organism>
<protein>
    <recommendedName>
        <fullName evidence="16">Cobalamin receptor</fullName>
    </recommendedName>
</protein>
<evidence type="ECO:0000256" key="8">
    <source>
        <dbReference type="ARBA" id="ARBA00023170"/>
    </source>
</evidence>
<feature type="domain" description="TonB-dependent receptor-like beta-barrel" evidence="12">
    <location>
        <begin position="225"/>
        <end position="632"/>
    </location>
</feature>
<comment type="subcellular location">
    <subcellularLocation>
        <location evidence="1 10">Cell outer membrane</location>
        <topology evidence="1 10">Multi-pass membrane protein</topology>
    </subcellularLocation>
</comment>
<reference evidence="14 15" key="1">
    <citation type="submission" date="2014-09" db="EMBL/GenBank/DDBJ databases">
        <title>Alistipes sp. 627, sp. nov., a novel member of the family Rikenellaceae isolated from human faeces.</title>
        <authorList>
            <person name="Shkoporov A.N."/>
            <person name="Chaplin A.V."/>
            <person name="Motuzova O.V."/>
            <person name="Kafarskaia L.I."/>
            <person name="Khokhlova E.V."/>
            <person name="Efimov B.A."/>
        </authorList>
    </citation>
    <scope>NUCLEOTIDE SEQUENCE [LARGE SCALE GENOMIC DNA]</scope>
    <source>
        <strain evidence="14 15">627</strain>
    </source>
</reference>
<evidence type="ECO:0000259" key="12">
    <source>
        <dbReference type="Pfam" id="PF00593"/>
    </source>
</evidence>
<keyword evidence="6 11" id="KW-0798">TonB box</keyword>
<keyword evidence="15" id="KW-1185">Reference proteome</keyword>
<dbReference type="PANTHER" id="PTHR30069:SF29">
    <property type="entry name" value="HEMOGLOBIN AND HEMOGLOBIN-HAPTOGLOBIN-BINDING PROTEIN 1-RELATED"/>
    <property type="match status" value="1"/>
</dbReference>
<evidence type="ECO:0000256" key="1">
    <source>
        <dbReference type="ARBA" id="ARBA00004571"/>
    </source>
</evidence>
<sequence>MKKRSKSGVRCFTRWSRKGYGAFASLGKVVKIGVLSLSMSIITLNAKSASAQPDTVRLLREMEIEALQVTAERLNPTRGVVTPTAVYSRDTLGIAPQQTIEGVLRLNPAIDVRERGGKGVQADISLRGGTYDQTMVLLNGIDFTDARTGHQSHSLPVDIDIIGSIDIIEGLTGIGAYAGAVNMVTTPLRPNYMRTEISGGAYGYLYSNISGAITRNGLSVLAAGSVRRSDGYIENTDFNNSNLFTRITYTSSSAGLFDMQAGYQRRDFGSNGFYSLSFPDQFEHTETALASVKWNRSFGRFTLNANASYRKNNDRYELYRGGKGAPEGWTPNYHTTDNAGASISAAFRWAAGETSAGADYRYHHIYSNVLGDLLTHPIRVPGADAFYTHEKGRNIFNGWLSHRVRLGGTSLAGSANLAGSPYGTFPSWSLSVTQQIMEGWSADANATRSMRLPTFTDLYYTNATHIGNPDLKPEHAMTYRVGTRYHAGRFQAALSGYYRHGRDIIDYVQTETPEGMKWKSTQLTELDTYGIEMQASYRGRRILRHITVSYGWMSSSKAAADHITKYALDYMKHKAAVQCGIDIGKGFAAEVTASWYCRNNTPDTAYAPYWLLDARLSWSRGVFSVYAEATNLLDTKYYDFVGLIQPPRWITAGVVLTI</sequence>
<dbReference type="RefSeq" id="WP_035473257.1">
    <property type="nucleotide sequence ID" value="NZ_JRGF01000006.1"/>
</dbReference>
<dbReference type="SUPFAM" id="SSF56935">
    <property type="entry name" value="Porins"/>
    <property type="match status" value="1"/>
</dbReference>
<evidence type="ECO:0000256" key="11">
    <source>
        <dbReference type="RuleBase" id="RU003357"/>
    </source>
</evidence>
<feature type="domain" description="TonB-dependent receptor plug" evidence="13">
    <location>
        <begin position="80"/>
        <end position="174"/>
    </location>
</feature>
<keyword evidence="2 10" id="KW-0813">Transport</keyword>
<dbReference type="Pfam" id="PF07715">
    <property type="entry name" value="Plug"/>
    <property type="match status" value="1"/>
</dbReference>
<dbReference type="EMBL" id="JRGF01000006">
    <property type="protein sequence ID" value="KHE42158.1"/>
    <property type="molecule type" value="Genomic_DNA"/>
</dbReference>
<keyword evidence="9 10" id="KW-0998">Cell outer membrane</keyword>
<dbReference type="Gene3D" id="2.40.170.20">
    <property type="entry name" value="TonB-dependent receptor, beta-barrel domain"/>
    <property type="match status" value="1"/>
</dbReference>
<evidence type="ECO:0000313" key="14">
    <source>
        <dbReference type="EMBL" id="KHE42158.1"/>
    </source>
</evidence>
<evidence type="ECO:0000256" key="7">
    <source>
        <dbReference type="ARBA" id="ARBA00023136"/>
    </source>
</evidence>
<dbReference type="Proteomes" id="UP000030889">
    <property type="component" value="Unassembled WGS sequence"/>
</dbReference>
<evidence type="ECO:0008006" key="16">
    <source>
        <dbReference type="Google" id="ProtNLM"/>
    </source>
</evidence>
<dbReference type="Pfam" id="PF00593">
    <property type="entry name" value="TonB_dep_Rec_b-barrel"/>
    <property type="match status" value="1"/>
</dbReference>
<keyword evidence="7 10" id="KW-0472">Membrane</keyword>
<keyword evidence="3 10" id="KW-1134">Transmembrane beta strand</keyword>
<dbReference type="InterPro" id="IPR037066">
    <property type="entry name" value="Plug_dom_sf"/>
</dbReference>
<dbReference type="PROSITE" id="PS52016">
    <property type="entry name" value="TONB_DEPENDENT_REC_3"/>
    <property type="match status" value="1"/>
</dbReference>
<name>A0ABR4YIR4_9BACT</name>
<evidence type="ECO:0000256" key="9">
    <source>
        <dbReference type="ARBA" id="ARBA00023237"/>
    </source>
</evidence>
<evidence type="ECO:0000256" key="10">
    <source>
        <dbReference type="PROSITE-ProRule" id="PRU01360"/>
    </source>
</evidence>
<keyword evidence="8" id="KW-0675">Receptor</keyword>
<gene>
    <name evidence="14" type="ORF">LG35_06310</name>
</gene>
<evidence type="ECO:0000256" key="4">
    <source>
        <dbReference type="ARBA" id="ARBA00022692"/>
    </source>
</evidence>
<accession>A0ABR4YIR4</accession>
<comment type="caution">
    <text evidence="14">The sequence shown here is derived from an EMBL/GenBank/DDBJ whole genome shotgun (WGS) entry which is preliminary data.</text>
</comment>
<evidence type="ECO:0000256" key="6">
    <source>
        <dbReference type="ARBA" id="ARBA00023077"/>
    </source>
</evidence>
<evidence type="ECO:0000256" key="5">
    <source>
        <dbReference type="ARBA" id="ARBA00022729"/>
    </source>
</evidence>
<comment type="similarity">
    <text evidence="10 11">Belongs to the TonB-dependent receptor family.</text>
</comment>